<reference evidence="1" key="1">
    <citation type="submission" date="2018-06" db="EMBL/GenBank/DDBJ databases">
        <authorList>
            <person name="Zhirakovskaya E."/>
        </authorList>
    </citation>
    <scope>NUCLEOTIDE SEQUENCE</scope>
</reference>
<name>A0A3B0RRJ7_9ZZZZ</name>
<dbReference type="EMBL" id="UOEK01000002">
    <property type="protein sequence ID" value="VAV91086.1"/>
    <property type="molecule type" value="Genomic_DNA"/>
</dbReference>
<evidence type="ECO:0008006" key="2">
    <source>
        <dbReference type="Google" id="ProtNLM"/>
    </source>
</evidence>
<protein>
    <recommendedName>
        <fullName evidence="2">Mobile element protein</fullName>
    </recommendedName>
</protein>
<dbReference type="AlphaFoldDB" id="A0A3B0RRJ7"/>
<organism evidence="1">
    <name type="scientific">hydrothermal vent metagenome</name>
    <dbReference type="NCBI Taxonomy" id="652676"/>
    <lineage>
        <taxon>unclassified sequences</taxon>
        <taxon>metagenomes</taxon>
        <taxon>ecological metagenomes</taxon>
    </lineage>
</organism>
<sequence length="85" mass="9662">MRPKVCRIRRKRRWGADHIAHEVGLATSTVQNILNQAGLGRLGRGDRATDRESVQRYQRETPGELIHVDIKKLAGIPHGGDWKTR</sequence>
<evidence type="ECO:0000313" key="1">
    <source>
        <dbReference type="EMBL" id="VAV91086.1"/>
    </source>
</evidence>
<gene>
    <name evidence="1" type="ORF">MNBD_ACTINO02-1030</name>
</gene>
<accession>A0A3B0RRJ7</accession>
<proteinExistence type="predicted"/>